<dbReference type="HOGENOM" id="CLU_2547106_0_0_1"/>
<keyword evidence="1" id="KW-1133">Transmembrane helix</keyword>
<keyword evidence="4" id="KW-1185">Reference proteome</keyword>
<dbReference type="PaxDb" id="3847-GLYMA19G30241.1"/>
<organism evidence="3">
    <name type="scientific">Glycine max</name>
    <name type="common">Soybean</name>
    <name type="synonym">Glycine hispida</name>
    <dbReference type="NCBI Taxonomy" id="3847"/>
    <lineage>
        <taxon>Eukaryota</taxon>
        <taxon>Viridiplantae</taxon>
        <taxon>Streptophyta</taxon>
        <taxon>Embryophyta</taxon>
        <taxon>Tracheophyta</taxon>
        <taxon>Spermatophyta</taxon>
        <taxon>Magnoliopsida</taxon>
        <taxon>eudicotyledons</taxon>
        <taxon>Gunneridae</taxon>
        <taxon>Pentapetalae</taxon>
        <taxon>rosids</taxon>
        <taxon>fabids</taxon>
        <taxon>Fabales</taxon>
        <taxon>Fabaceae</taxon>
        <taxon>Papilionoideae</taxon>
        <taxon>50 kb inversion clade</taxon>
        <taxon>NPAAA clade</taxon>
        <taxon>indigoferoid/millettioid clade</taxon>
        <taxon>Phaseoleae</taxon>
        <taxon>Glycine</taxon>
        <taxon>Glycine subgen. Soja</taxon>
    </lineage>
</organism>
<keyword evidence="1" id="KW-0812">Transmembrane</keyword>
<reference evidence="2" key="3">
    <citation type="submission" date="2018-07" db="EMBL/GenBank/DDBJ databases">
        <title>WGS assembly of Glycine max.</title>
        <authorList>
            <person name="Schmutz J."/>
            <person name="Cannon S."/>
            <person name="Schlueter J."/>
            <person name="Ma J."/>
            <person name="Mitros T."/>
            <person name="Nelson W."/>
            <person name="Hyten D."/>
            <person name="Song Q."/>
            <person name="Thelen J."/>
            <person name="Cheng J."/>
            <person name="Xu D."/>
            <person name="Hellsten U."/>
            <person name="May G."/>
            <person name="Yu Y."/>
            <person name="Sakurai T."/>
            <person name="Umezawa T."/>
            <person name="Bhattacharyya M."/>
            <person name="Sandhu D."/>
            <person name="Valliyodan B."/>
            <person name="Lindquist E."/>
            <person name="Peto M."/>
            <person name="Grant D."/>
            <person name="Shu S."/>
            <person name="Goodstein D."/>
            <person name="Barry K."/>
            <person name="Futrell-Griggs M."/>
            <person name="Abernathy B."/>
            <person name="Du J."/>
            <person name="Tian Z."/>
            <person name="Zhu L."/>
            <person name="Gill N."/>
            <person name="Joshi T."/>
            <person name="Libault M."/>
            <person name="Sethuraman A."/>
            <person name="Zhang X."/>
            <person name="Shinozaki K."/>
            <person name="Nguyen H."/>
            <person name="Wing R."/>
            <person name="Cregan P."/>
            <person name="Specht J."/>
            <person name="Grimwood J."/>
            <person name="Rokhsar D."/>
            <person name="Stacey G."/>
            <person name="Shoemaker R."/>
            <person name="Jackson S."/>
        </authorList>
    </citation>
    <scope>NUCLEOTIDE SEQUENCE</scope>
    <source>
        <tissue evidence="2">Callus</tissue>
    </source>
</reference>
<proteinExistence type="predicted"/>
<dbReference type="Proteomes" id="UP000008827">
    <property type="component" value="Chromosome 19"/>
</dbReference>
<sequence>MLLSRVPICGILMIPVSSIPSYLTGKCSSMRIKSKGSMKFLVFCTDYLVVFILVENNFSWFFVGSWFSNNVECLQQFFKPFQM</sequence>
<dbReference type="InParanoid" id="K7MY08"/>
<evidence type="ECO:0000256" key="1">
    <source>
        <dbReference type="SAM" id="Phobius"/>
    </source>
</evidence>
<dbReference type="Gramene" id="KRG94992">
    <property type="protein sequence ID" value="KRG94992"/>
    <property type="gene ID" value="GLYMA_19G123000"/>
</dbReference>
<evidence type="ECO:0000313" key="3">
    <source>
        <dbReference type="EnsemblPlants" id="KRG94992"/>
    </source>
</evidence>
<gene>
    <name evidence="2" type="ORF">GLYMA_19G123000</name>
</gene>
<name>K7MY08_SOYBN</name>
<evidence type="ECO:0000313" key="2">
    <source>
        <dbReference type="EMBL" id="KRG94992.1"/>
    </source>
</evidence>
<protein>
    <submittedName>
        <fullName evidence="2 3">Uncharacterized protein</fullName>
    </submittedName>
</protein>
<dbReference type="AlphaFoldDB" id="K7MY08"/>
<accession>K7MY08</accession>
<dbReference type="EnsemblPlants" id="KRG94992">
    <property type="protein sequence ID" value="KRG94992"/>
    <property type="gene ID" value="GLYMA_19G123000"/>
</dbReference>
<reference evidence="3" key="2">
    <citation type="submission" date="2018-02" db="UniProtKB">
        <authorList>
            <consortium name="EnsemblPlants"/>
        </authorList>
    </citation>
    <scope>IDENTIFICATION</scope>
    <source>
        <strain evidence="3">Williams 82</strain>
    </source>
</reference>
<keyword evidence="1" id="KW-0472">Membrane</keyword>
<evidence type="ECO:0000313" key="4">
    <source>
        <dbReference type="Proteomes" id="UP000008827"/>
    </source>
</evidence>
<feature type="transmembrane region" description="Helical" evidence="1">
    <location>
        <begin position="40"/>
        <end position="62"/>
    </location>
</feature>
<dbReference type="EMBL" id="CM000852">
    <property type="protein sequence ID" value="KRG94992.1"/>
    <property type="molecule type" value="Genomic_DNA"/>
</dbReference>
<reference evidence="2 3" key="1">
    <citation type="journal article" date="2010" name="Nature">
        <title>Genome sequence of the palaeopolyploid soybean.</title>
        <authorList>
            <person name="Schmutz J."/>
            <person name="Cannon S.B."/>
            <person name="Schlueter J."/>
            <person name="Ma J."/>
            <person name="Mitros T."/>
            <person name="Nelson W."/>
            <person name="Hyten D.L."/>
            <person name="Song Q."/>
            <person name="Thelen J.J."/>
            <person name="Cheng J."/>
            <person name="Xu D."/>
            <person name="Hellsten U."/>
            <person name="May G.D."/>
            <person name="Yu Y."/>
            <person name="Sakurai T."/>
            <person name="Umezawa T."/>
            <person name="Bhattacharyya M.K."/>
            <person name="Sandhu D."/>
            <person name="Valliyodan B."/>
            <person name="Lindquist E."/>
            <person name="Peto M."/>
            <person name="Grant D."/>
            <person name="Shu S."/>
            <person name="Goodstein D."/>
            <person name="Barry K."/>
            <person name="Futrell-Griggs M."/>
            <person name="Abernathy B."/>
            <person name="Du J."/>
            <person name="Tian Z."/>
            <person name="Zhu L."/>
            <person name="Gill N."/>
            <person name="Joshi T."/>
            <person name="Libault M."/>
            <person name="Sethuraman A."/>
            <person name="Zhang X.-C."/>
            <person name="Shinozaki K."/>
            <person name="Nguyen H.T."/>
            <person name="Wing R.A."/>
            <person name="Cregan P."/>
            <person name="Specht J."/>
            <person name="Grimwood J."/>
            <person name="Rokhsar D."/>
            <person name="Stacey G."/>
            <person name="Shoemaker R.C."/>
            <person name="Jackson S.A."/>
        </authorList>
    </citation>
    <scope>NUCLEOTIDE SEQUENCE [LARGE SCALE GENOMIC DNA]</scope>
    <source>
        <strain evidence="3">cv. Williams 82</strain>
        <tissue evidence="2">Callus</tissue>
    </source>
</reference>